<dbReference type="RefSeq" id="WP_189438210.1">
    <property type="nucleotide sequence ID" value="NZ_BMXE01000007.1"/>
</dbReference>
<evidence type="ECO:0000313" key="2">
    <source>
        <dbReference type="Proteomes" id="UP000637980"/>
    </source>
</evidence>
<reference evidence="2" key="1">
    <citation type="journal article" date="2019" name="Int. J. Syst. Evol. Microbiol.">
        <title>The Global Catalogue of Microorganisms (GCM) 10K type strain sequencing project: providing services to taxonomists for standard genome sequencing and annotation.</title>
        <authorList>
            <consortium name="The Broad Institute Genomics Platform"/>
            <consortium name="The Broad Institute Genome Sequencing Center for Infectious Disease"/>
            <person name="Wu L."/>
            <person name="Ma J."/>
        </authorList>
    </citation>
    <scope>NUCLEOTIDE SEQUENCE [LARGE SCALE GENOMIC DNA]</scope>
    <source>
        <strain evidence="2">KCTC 12861</strain>
    </source>
</reference>
<proteinExistence type="predicted"/>
<dbReference type="SUPFAM" id="SSF52833">
    <property type="entry name" value="Thioredoxin-like"/>
    <property type="match status" value="1"/>
</dbReference>
<sequence>MQDRTLHYIHDPLCGWCYAADPLVSALRLNLPKDIELKLHGGGMIRGPVALSSDLRSAIPSFAAKIAELTGQVFGEPFMDAFIKGNPERVDSYTIIRGELAVEFGTNDPLPFLKELQKQHFLNGVNICELDGLREVAALTGYSETDFDSWLANISEADVEHHVEATRTLLAKSGGSGFPTFVLESAGQMRRLDHAAYYSRPEDFSALVQQQLETAG</sequence>
<dbReference type="EMBL" id="BMXE01000007">
    <property type="protein sequence ID" value="GHB43602.1"/>
    <property type="molecule type" value="Genomic_DNA"/>
</dbReference>
<dbReference type="CDD" id="cd03025">
    <property type="entry name" value="DsbA_FrnE_like"/>
    <property type="match status" value="1"/>
</dbReference>
<keyword evidence="2" id="KW-1185">Reference proteome</keyword>
<gene>
    <name evidence="1" type="ORF">GCM10007094_36280</name>
</gene>
<evidence type="ECO:0000313" key="1">
    <source>
        <dbReference type="EMBL" id="GHB43602.1"/>
    </source>
</evidence>
<dbReference type="InterPro" id="IPR036249">
    <property type="entry name" value="Thioredoxin-like_sf"/>
</dbReference>
<organism evidence="1 2">
    <name type="scientific">Pseudovibrio japonicus</name>
    <dbReference type="NCBI Taxonomy" id="366534"/>
    <lineage>
        <taxon>Bacteria</taxon>
        <taxon>Pseudomonadati</taxon>
        <taxon>Pseudomonadota</taxon>
        <taxon>Alphaproteobacteria</taxon>
        <taxon>Hyphomicrobiales</taxon>
        <taxon>Stappiaceae</taxon>
        <taxon>Pseudovibrio</taxon>
    </lineage>
</organism>
<dbReference type="Proteomes" id="UP000637980">
    <property type="component" value="Unassembled WGS sequence"/>
</dbReference>
<protein>
    <submittedName>
        <fullName evidence="1">DsbA family protein</fullName>
    </submittedName>
</protein>
<dbReference type="Gene3D" id="3.40.30.10">
    <property type="entry name" value="Glutaredoxin"/>
    <property type="match status" value="1"/>
</dbReference>
<name>A0ABQ3EPG7_9HYPH</name>
<accession>A0ABQ3EPG7</accession>
<comment type="caution">
    <text evidence="1">The sequence shown here is derived from an EMBL/GenBank/DDBJ whole genome shotgun (WGS) entry which is preliminary data.</text>
</comment>